<evidence type="ECO:0000313" key="2">
    <source>
        <dbReference type="EMBL" id="MBO0612044.1"/>
    </source>
</evidence>
<gene>
    <name evidence="3" type="ORF">J1836_009070</name>
    <name evidence="2" type="ORF">J1836_03755</name>
</gene>
<dbReference type="Gene3D" id="1.10.260.40">
    <property type="entry name" value="lambda repressor-like DNA-binding domains"/>
    <property type="match status" value="1"/>
</dbReference>
<dbReference type="InterPro" id="IPR010982">
    <property type="entry name" value="Lambda_DNA-bd_dom_sf"/>
</dbReference>
<keyword evidence="4" id="KW-1185">Reference proteome</keyword>
<dbReference type="SMART" id="SM00530">
    <property type="entry name" value="HTH_XRE"/>
    <property type="match status" value="1"/>
</dbReference>
<name>A0A8B0SMU7_9GAMM</name>
<evidence type="ECO:0000313" key="4">
    <source>
        <dbReference type="Proteomes" id="UP000664466"/>
    </source>
</evidence>
<dbReference type="GO" id="GO:0003677">
    <property type="term" value="F:DNA binding"/>
    <property type="evidence" value="ECO:0007669"/>
    <property type="project" value="InterPro"/>
</dbReference>
<dbReference type="AlphaFoldDB" id="A0A8B0SMU7"/>
<dbReference type="SUPFAM" id="SSF47413">
    <property type="entry name" value="lambda repressor-like DNA-binding domains"/>
    <property type="match status" value="1"/>
</dbReference>
<dbReference type="PROSITE" id="PS50943">
    <property type="entry name" value="HTH_CROC1"/>
    <property type="match status" value="1"/>
</dbReference>
<dbReference type="EMBL" id="CP072748">
    <property type="protein sequence ID" value="QTX12455.1"/>
    <property type="molecule type" value="Genomic_DNA"/>
</dbReference>
<sequence>MSALDLAQYMQSRTKVLGLSVKEAAEYSGISRQTWHKLMVADIKEAKLSTLIAVAAALKTTTPDLLAIYSQSTQRACGTVWPEGYRPILSETSSSFI</sequence>
<reference evidence="3" key="2">
    <citation type="submission" date="2021-04" db="EMBL/GenBank/DDBJ databases">
        <title>Complete Genome and methylome analysis of Thiothrix fructosivorans ATCC 49748.</title>
        <authorList>
            <person name="Fomenkov A."/>
            <person name="Sun L."/>
            <person name="Vincze T."/>
            <person name="Grabovich M.Y."/>
            <person name="Roberts R.J."/>
        </authorList>
    </citation>
    <scope>NUCLEOTIDE SEQUENCE</scope>
    <source>
        <strain evidence="3">ATCC 49748</strain>
    </source>
</reference>
<accession>A0A8B0SMU7</accession>
<reference evidence="2 4" key="1">
    <citation type="submission" date="2021-03" db="EMBL/GenBank/DDBJ databases">
        <title>Draft genome and methylome analysis of Thiotrix fructosivoruns ATCC 49748.</title>
        <authorList>
            <person name="Fomenkov A."/>
            <person name="Grabovich M.Y."/>
            <person name="Roberts R.J."/>
        </authorList>
    </citation>
    <scope>NUCLEOTIDE SEQUENCE [LARGE SCALE GENOMIC DNA]</scope>
    <source>
        <strain evidence="2 4">ATCC 49748</strain>
    </source>
</reference>
<evidence type="ECO:0000313" key="3">
    <source>
        <dbReference type="EMBL" id="QTX12455.1"/>
    </source>
</evidence>
<organism evidence="3">
    <name type="scientific">Thiothrix fructosivorans</name>
    <dbReference type="NCBI Taxonomy" id="111770"/>
    <lineage>
        <taxon>Bacteria</taxon>
        <taxon>Pseudomonadati</taxon>
        <taxon>Pseudomonadota</taxon>
        <taxon>Gammaproteobacteria</taxon>
        <taxon>Thiotrichales</taxon>
        <taxon>Thiotrichaceae</taxon>
        <taxon>Thiothrix</taxon>
    </lineage>
</organism>
<dbReference type="InterPro" id="IPR001387">
    <property type="entry name" value="Cro/C1-type_HTH"/>
</dbReference>
<proteinExistence type="predicted"/>
<evidence type="ECO:0000259" key="1">
    <source>
        <dbReference type="PROSITE" id="PS50943"/>
    </source>
</evidence>
<dbReference type="RefSeq" id="WP_207249757.1">
    <property type="nucleotide sequence ID" value="NZ_JAFMPM010000006.1"/>
</dbReference>
<dbReference type="Proteomes" id="UP000664466">
    <property type="component" value="Unassembled WGS sequence"/>
</dbReference>
<dbReference type="EMBL" id="JAFMPM010000006">
    <property type="protein sequence ID" value="MBO0612044.1"/>
    <property type="molecule type" value="Genomic_DNA"/>
</dbReference>
<protein>
    <submittedName>
        <fullName evidence="3">Helix-turn-helix transcriptional regulator</fullName>
    </submittedName>
</protein>
<feature type="domain" description="HTH cro/C1-type" evidence="1">
    <location>
        <begin position="17"/>
        <end position="65"/>
    </location>
</feature>
<dbReference type="CDD" id="cd00093">
    <property type="entry name" value="HTH_XRE"/>
    <property type="match status" value="1"/>
</dbReference>